<keyword evidence="3" id="KW-1185">Reference proteome</keyword>
<gene>
    <name evidence="4" type="primary">LOC140697886</name>
</gene>
<feature type="coiled-coil region" evidence="1">
    <location>
        <begin position="132"/>
        <end position="166"/>
    </location>
</feature>
<keyword evidence="1" id="KW-0175">Coiled coil</keyword>
<evidence type="ECO:0000313" key="4">
    <source>
        <dbReference type="RefSeq" id="XP_072822428.1"/>
    </source>
</evidence>
<sequence length="178" mass="20668">MDQIRPLCLGLQRNLSLAYEVAGPLVHVSKEHHVQKKNAQLENEKDQSSILRAGFEDSKHRALTSHECSLEESKKKRQDRHAASGSVKVGKEAKFLRQKNVDFLEGICGQRKKDAEEKLDMKGCELVEKKHLLAVEQKLKLAEEEIQMYKRRVEELQQEMQESEDIFKYRELAFFLTC</sequence>
<reference evidence="4" key="1">
    <citation type="submission" date="2025-08" db="UniProtKB">
        <authorList>
            <consortium name="RefSeq"/>
        </authorList>
    </citation>
    <scope>IDENTIFICATION</scope>
</reference>
<feature type="region of interest" description="Disordered" evidence="2">
    <location>
        <begin position="66"/>
        <end position="86"/>
    </location>
</feature>
<organism evidence="3 4">
    <name type="scientific">Vicugna pacos</name>
    <name type="common">Alpaca</name>
    <name type="synonym">Lama pacos</name>
    <dbReference type="NCBI Taxonomy" id="30538"/>
    <lineage>
        <taxon>Eukaryota</taxon>
        <taxon>Metazoa</taxon>
        <taxon>Chordata</taxon>
        <taxon>Craniata</taxon>
        <taxon>Vertebrata</taxon>
        <taxon>Euteleostomi</taxon>
        <taxon>Mammalia</taxon>
        <taxon>Eutheria</taxon>
        <taxon>Laurasiatheria</taxon>
        <taxon>Artiodactyla</taxon>
        <taxon>Tylopoda</taxon>
        <taxon>Camelidae</taxon>
        <taxon>Vicugna</taxon>
    </lineage>
</organism>
<evidence type="ECO:0000256" key="1">
    <source>
        <dbReference type="SAM" id="Coils"/>
    </source>
</evidence>
<protein>
    <submittedName>
        <fullName evidence="4">Transport and Golgi organization protein 1 homolog</fullName>
    </submittedName>
</protein>
<dbReference type="GeneID" id="140697886"/>
<dbReference type="Proteomes" id="UP001652581">
    <property type="component" value="Chromosome 8"/>
</dbReference>
<accession>A0ABM5DNF1</accession>
<name>A0ABM5DNF1_VICPA</name>
<proteinExistence type="predicted"/>
<evidence type="ECO:0000313" key="3">
    <source>
        <dbReference type="Proteomes" id="UP001652581"/>
    </source>
</evidence>
<evidence type="ECO:0000256" key="2">
    <source>
        <dbReference type="SAM" id="MobiDB-lite"/>
    </source>
</evidence>
<dbReference type="RefSeq" id="XP_072822428.1">
    <property type="nucleotide sequence ID" value="XM_072966327.1"/>
</dbReference>